<dbReference type="PANTHER" id="PTHR11785">
    <property type="entry name" value="AMINO ACID TRANSPORTER"/>
    <property type="match status" value="1"/>
</dbReference>
<feature type="transmembrane region" description="Helical" evidence="5">
    <location>
        <begin position="417"/>
        <end position="434"/>
    </location>
</feature>
<dbReference type="InterPro" id="IPR050598">
    <property type="entry name" value="AminoAcid_Transporter"/>
</dbReference>
<feature type="transmembrane region" description="Helical" evidence="5">
    <location>
        <begin position="93"/>
        <end position="116"/>
    </location>
</feature>
<dbReference type="PIRSF" id="PIRSF006060">
    <property type="entry name" value="AA_transporter"/>
    <property type="match status" value="1"/>
</dbReference>
<feature type="transmembrane region" description="Helical" evidence="5">
    <location>
        <begin position="275"/>
        <end position="295"/>
    </location>
</feature>
<feature type="transmembrane region" description="Helical" evidence="5">
    <location>
        <begin position="50"/>
        <end position="72"/>
    </location>
</feature>
<evidence type="ECO:0000256" key="5">
    <source>
        <dbReference type="SAM" id="Phobius"/>
    </source>
</evidence>
<sequence>MGEVHSKEELKRALGFGDTTMVSVGAILGSGIFLVPATIAASIHSPMLTLGLWIVGGIISLFGALSVAELGAAMPRSGGQYVYLTEAYGPLWGFLYGWSSFSVINTASIAAVGVAFGEYFGYFVSLPAGGVQMVAVISIILLTAINVAGVKSGVWTQNILTIVKVGMFGGVILLGVFLPGTDSVNLFKNIGTASSLGAMGMALIAIMWTYDAWIEISYVAGEIKDPGRNIPKASLLSMVVIIAIYVLANGVFISALSIEKMAGSTLVASDAAEVYLGSAGASIIALAILICTLGANNANVLTSARITYAMAKEKLFFRSVAKVHPKTETPATALLIQGIWATILTFTGSFNQLITYMVFASWIFYGMSAGAVIILRHQKPDMERPYRVWGYPWVPAIFILFAAWLTVNTILEAPRDAAIGIGLILTGLPFYFFWSSRKGSNEAD</sequence>
<dbReference type="PANTHER" id="PTHR11785:SF512">
    <property type="entry name" value="SOBREMESA, ISOFORM B"/>
    <property type="match status" value="1"/>
</dbReference>
<accession>A0A382DQF1</accession>
<protein>
    <recommendedName>
        <fullName evidence="7">Amino acid permease/ SLC12A domain-containing protein</fullName>
    </recommendedName>
</protein>
<proteinExistence type="predicted"/>
<dbReference type="AlphaFoldDB" id="A0A382DQF1"/>
<feature type="transmembrane region" description="Helical" evidence="5">
    <location>
        <begin position="356"/>
        <end position="376"/>
    </location>
</feature>
<evidence type="ECO:0008006" key="7">
    <source>
        <dbReference type="Google" id="ProtNLM"/>
    </source>
</evidence>
<dbReference type="Pfam" id="PF13520">
    <property type="entry name" value="AA_permease_2"/>
    <property type="match status" value="1"/>
</dbReference>
<dbReference type="InterPro" id="IPR002293">
    <property type="entry name" value="AA/rel_permease1"/>
</dbReference>
<keyword evidence="4 5" id="KW-0472">Membrane</keyword>
<dbReference type="GO" id="GO:0016020">
    <property type="term" value="C:membrane"/>
    <property type="evidence" value="ECO:0007669"/>
    <property type="project" value="UniProtKB-SubCell"/>
</dbReference>
<reference evidence="6" key="1">
    <citation type="submission" date="2018-05" db="EMBL/GenBank/DDBJ databases">
        <authorList>
            <person name="Lanie J.A."/>
            <person name="Ng W.-L."/>
            <person name="Kazmierczak K.M."/>
            <person name="Andrzejewski T.M."/>
            <person name="Davidsen T.M."/>
            <person name="Wayne K.J."/>
            <person name="Tettelin H."/>
            <person name="Glass J.I."/>
            <person name="Rusch D."/>
            <person name="Podicherti R."/>
            <person name="Tsui H.-C.T."/>
            <person name="Winkler M.E."/>
        </authorList>
    </citation>
    <scope>NUCLEOTIDE SEQUENCE</scope>
</reference>
<feature type="transmembrane region" description="Helical" evidence="5">
    <location>
        <begin position="159"/>
        <end position="178"/>
    </location>
</feature>
<keyword evidence="2 5" id="KW-0812">Transmembrane</keyword>
<feature type="transmembrane region" description="Helical" evidence="5">
    <location>
        <begin position="190"/>
        <end position="214"/>
    </location>
</feature>
<feature type="transmembrane region" description="Helical" evidence="5">
    <location>
        <begin position="388"/>
        <end position="411"/>
    </location>
</feature>
<evidence type="ECO:0000256" key="2">
    <source>
        <dbReference type="ARBA" id="ARBA00022692"/>
    </source>
</evidence>
<feature type="transmembrane region" description="Helical" evidence="5">
    <location>
        <begin position="21"/>
        <end position="44"/>
    </location>
</feature>
<dbReference type="GO" id="GO:0015179">
    <property type="term" value="F:L-amino acid transmembrane transporter activity"/>
    <property type="evidence" value="ECO:0007669"/>
    <property type="project" value="TreeGrafter"/>
</dbReference>
<evidence type="ECO:0000256" key="1">
    <source>
        <dbReference type="ARBA" id="ARBA00004141"/>
    </source>
</evidence>
<dbReference type="EMBL" id="UINC01040487">
    <property type="protein sequence ID" value="SVB40429.1"/>
    <property type="molecule type" value="Genomic_DNA"/>
</dbReference>
<organism evidence="6">
    <name type="scientific">marine metagenome</name>
    <dbReference type="NCBI Taxonomy" id="408172"/>
    <lineage>
        <taxon>unclassified sequences</taxon>
        <taxon>metagenomes</taxon>
        <taxon>ecological metagenomes</taxon>
    </lineage>
</organism>
<evidence type="ECO:0000256" key="4">
    <source>
        <dbReference type="ARBA" id="ARBA00023136"/>
    </source>
</evidence>
<keyword evidence="3 5" id="KW-1133">Transmembrane helix</keyword>
<evidence type="ECO:0000313" key="6">
    <source>
        <dbReference type="EMBL" id="SVB40429.1"/>
    </source>
</evidence>
<feature type="transmembrane region" description="Helical" evidence="5">
    <location>
        <begin position="122"/>
        <end position="147"/>
    </location>
</feature>
<name>A0A382DQF1_9ZZZZ</name>
<dbReference type="Gene3D" id="1.20.1740.10">
    <property type="entry name" value="Amino acid/polyamine transporter I"/>
    <property type="match status" value="1"/>
</dbReference>
<feature type="transmembrane region" description="Helical" evidence="5">
    <location>
        <begin position="235"/>
        <end position="255"/>
    </location>
</feature>
<gene>
    <name evidence="6" type="ORF">METZ01_LOCUS193283</name>
</gene>
<evidence type="ECO:0000256" key="3">
    <source>
        <dbReference type="ARBA" id="ARBA00022989"/>
    </source>
</evidence>
<feature type="transmembrane region" description="Helical" evidence="5">
    <location>
        <begin position="331"/>
        <end position="350"/>
    </location>
</feature>
<comment type="subcellular location">
    <subcellularLocation>
        <location evidence="1">Membrane</location>
        <topology evidence="1">Multi-pass membrane protein</topology>
    </subcellularLocation>
</comment>